<accession>A0ABU4JVG7</accession>
<dbReference type="Gene3D" id="1.10.10.10">
    <property type="entry name" value="Winged helix-like DNA-binding domain superfamily/Winged helix DNA-binding domain"/>
    <property type="match status" value="1"/>
</dbReference>
<dbReference type="EMBL" id="JARUJP010000016">
    <property type="protein sequence ID" value="MDW8802142.1"/>
    <property type="molecule type" value="Genomic_DNA"/>
</dbReference>
<dbReference type="Proteomes" id="UP001281656">
    <property type="component" value="Unassembled WGS sequence"/>
</dbReference>
<sequence length="205" mass="23950">MDCKEKNISFLKDVRNMKEEALLELNNMFMGYAINEYFQSIGKFHGNKYLDDYLVLIQEKVLNAAKTFPGTNRRVFCSYINKCIKNTCKTFCRDYIKSKYICVSLNEALGISGACNYLWDNGDVANYVVNRTIKNQIYEEIFSVLTKSEKKAIIRRIKDIESIEEYADKNNCTANTVRSHESRALKKMIKYVRDKKLNEMNLFSL</sequence>
<dbReference type="RefSeq" id="WP_318798488.1">
    <property type="nucleotide sequence ID" value="NZ_JARUJP010000016.1"/>
</dbReference>
<name>A0ABU4JVG7_9CLOT</name>
<dbReference type="InterPro" id="IPR013324">
    <property type="entry name" value="RNA_pol_sigma_r3/r4-like"/>
</dbReference>
<evidence type="ECO:0000313" key="1">
    <source>
        <dbReference type="EMBL" id="MDW8802142.1"/>
    </source>
</evidence>
<reference evidence="1 2" key="1">
    <citation type="submission" date="2023-04" db="EMBL/GenBank/DDBJ databases">
        <title>Clostridium tannerae sp. nov., isolated from the fecal material of an alpaca.</title>
        <authorList>
            <person name="Miller S."/>
            <person name="Hendry M."/>
            <person name="King J."/>
            <person name="Sankaranarayanan K."/>
            <person name="Lawson P.A."/>
        </authorList>
    </citation>
    <scope>NUCLEOTIDE SEQUENCE [LARGE SCALE GENOMIC DNA]</scope>
    <source>
        <strain evidence="1 2">A1-XYC3</strain>
    </source>
</reference>
<organism evidence="1 2">
    <name type="scientific">Clostridium tanneri</name>
    <dbReference type="NCBI Taxonomy" id="3037988"/>
    <lineage>
        <taxon>Bacteria</taxon>
        <taxon>Bacillati</taxon>
        <taxon>Bacillota</taxon>
        <taxon>Clostridia</taxon>
        <taxon>Eubacteriales</taxon>
        <taxon>Clostridiaceae</taxon>
        <taxon>Clostridium</taxon>
    </lineage>
</organism>
<proteinExistence type="predicted"/>
<gene>
    <name evidence="1" type="ORF">P8V03_13380</name>
</gene>
<dbReference type="InterPro" id="IPR036388">
    <property type="entry name" value="WH-like_DNA-bd_sf"/>
</dbReference>
<dbReference type="SUPFAM" id="SSF88659">
    <property type="entry name" value="Sigma3 and sigma4 domains of RNA polymerase sigma factors"/>
    <property type="match status" value="1"/>
</dbReference>
<protein>
    <submittedName>
        <fullName evidence="1">Sigma-70 family RNA polymerase sigma factor</fullName>
    </submittedName>
</protein>
<evidence type="ECO:0000313" key="2">
    <source>
        <dbReference type="Proteomes" id="UP001281656"/>
    </source>
</evidence>
<comment type="caution">
    <text evidence="1">The sequence shown here is derived from an EMBL/GenBank/DDBJ whole genome shotgun (WGS) entry which is preliminary data.</text>
</comment>
<keyword evidence="2" id="KW-1185">Reference proteome</keyword>